<evidence type="ECO:0000313" key="1">
    <source>
        <dbReference type="EMBL" id="NDV62797.1"/>
    </source>
</evidence>
<keyword evidence="2" id="KW-1185">Reference proteome</keyword>
<accession>A0A6B2M3Y3</accession>
<reference evidence="1 2" key="1">
    <citation type="submission" date="2020-02" db="EMBL/GenBank/DDBJ databases">
        <title>Albibacoteraceae fam. nov., the first described family within the subdivision 4 Verrucomicrobia.</title>
        <authorList>
            <person name="Xi F."/>
        </authorList>
    </citation>
    <scope>NUCLEOTIDE SEQUENCE [LARGE SCALE GENOMIC DNA]</scope>
    <source>
        <strain evidence="1 2">CK1056</strain>
    </source>
</reference>
<dbReference type="RefSeq" id="WP_163965308.1">
    <property type="nucleotide sequence ID" value="NZ_JAAGNX010000002.1"/>
</dbReference>
<sequence length="751" mass="85505">MNSSFKHSPGMDFSTSLTGSLRLVGVLSLFSVVASTGYSADQSFLESFEDSESAIVPRFSGGHGIAHQELSISREKSKRGDASLKCEFSFKEKGWIIYQAARYLPGGAYPGSLKKGDRLSFYTNSEPLPAMVNVQVVDANGEFFQQNFDLSSHGWTKRRLKLTESGLPHHWNGDGKLDFPLSQINLTVNMDHAGSGLVYIDEFMIEGDDLTNVWPPVDHTAGGKYSQERVDAALALFNRPILDKPLVEGKHILAHNMASLFDDHTPDLAFLVREYYDKDGSTAELGGYIQYLPYIDFREGSPLGPRSPKEAAKFEIEAAIACGLDGFQFYYPFGEEAMLVDYVRTIRAHFDALEEMDVDFKLTLCFANANHPMSEKDKITRWAKYTRELIESTPEEFWLKTPDGRHIFFTWMADGLADEIPNSWDVQYNPALVKFSALAMENLTEALGVEAAWVYFFLKLDEGVDPEFTSEMLNYFPAVWPWAQYDYRHHEKNLYDEFAHLTEKRNRGFFYSSALDFYSSKTYPTGTWDLIFDIEQAKQLGVHGQYRHYMEMELTRSFRQTMERGIKQDAGIINVVTWNDYAEGHHLAPGANRNFSFAMILNYYREKWLNPDYQVEEDKAAVFFKKYRHDVKPVFDYEMHSEGHVDLSAADFIEVVTLLTEPADVFINGTRAGTAKAGIDAVRIPSEVGPVRVEVKRAGEQVLDLVATEAITDKPHRTDRHTYGYSTVEEDYIQKVFGDDRRSILPSQEYK</sequence>
<proteinExistence type="predicted"/>
<evidence type="ECO:0000313" key="2">
    <source>
        <dbReference type="Proteomes" id="UP000478417"/>
    </source>
</evidence>
<dbReference type="Gene3D" id="3.20.20.80">
    <property type="entry name" value="Glycosidases"/>
    <property type="match status" value="1"/>
</dbReference>
<dbReference type="GO" id="GO:0051118">
    <property type="term" value="F:glucan endo-1,3-alpha-glucosidase activity"/>
    <property type="evidence" value="ECO:0007669"/>
    <property type="project" value="InterPro"/>
</dbReference>
<dbReference type="InterPro" id="IPR005197">
    <property type="entry name" value="Glyco_hydro_71"/>
</dbReference>
<dbReference type="Pfam" id="PF03659">
    <property type="entry name" value="Glyco_hydro_71"/>
    <property type="match status" value="1"/>
</dbReference>
<dbReference type="Proteomes" id="UP000478417">
    <property type="component" value="Unassembled WGS sequence"/>
</dbReference>
<organism evidence="1 2">
    <name type="scientific">Oceanipulchritudo coccoides</name>
    <dbReference type="NCBI Taxonomy" id="2706888"/>
    <lineage>
        <taxon>Bacteria</taxon>
        <taxon>Pseudomonadati</taxon>
        <taxon>Verrucomicrobiota</taxon>
        <taxon>Opitutia</taxon>
        <taxon>Puniceicoccales</taxon>
        <taxon>Oceanipulchritudinaceae</taxon>
        <taxon>Oceanipulchritudo</taxon>
    </lineage>
</organism>
<name>A0A6B2M3Y3_9BACT</name>
<comment type="caution">
    <text evidence="1">The sequence shown here is derived from an EMBL/GenBank/DDBJ whole genome shotgun (WGS) entry which is preliminary data.</text>
</comment>
<gene>
    <name evidence="1" type="ORF">G0Q06_10075</name>
</gene>
<dbReference type="Gene3D" id="2.60.120.430">
    <property type="entry name" value="Galactose-binding lectin"/>
    <property type="match status" value="1"/>
</dbReference>
<protein>
    <submittedName>
        <fullName evidence="1">Uncharacterized protein</fullName>
    </submittedName>
</protein>
<dbReference type="AlphaFoldDB" id="A0A6B2M3Y3"/>
<dbReference type="EMBL" id="JAAGNX010000002">
    <property type="protein sequence ID" value="NDV62797.1"/>
    <property type="molecule type" value="Genomic_DNA"/>
</dbReference>